<name>A0AAF3F2Q7_9BILA</name>
<protein>
    <recommendedName>
        <fullName evidence="2">C2H2-type domain-containing protein</fullName>
    </recommendedName>
</protein>
<accession>A0AAF3F2Q7</accession>
<feature type="compositionally biased region" description="Basic and acidic residues" evidence="1">
    <location>
        <begin position="60"/>
        <end position="80"/>
    </location>
</feature>
<evidence type="ECO:0000313" key="4">
    <source>
        <dbReference type="WBParaSite" id="MBELARI_LOCUS20807"/>
    </source>
</evidence>
<dbReference type="SMART" id="SM00355">
    <property type="entry name" value="ZnF_C2H2"/>
    <property type="match status" value="3"/>
</dbReference>
<dbReference type="InterPro" id="IPR013087">
    <property type="entry name" value="Znf_C2H2_type"/>
</dbReference>
<feature type="domain" description="C2H2-type" evidence="2">
    <location>
        <begin position="340"/>
        <end position="361"/>
    </location>
</feature>
<feature type="domain" description="C2H2-type" evidence="2">
    <location>
        <begin position="24"/>
        <end position="44"/>
    </location>
</feature>
<dbReference type="AlphaFoldDB" id="A0AAF3F2Q7"/>
<keyword evidence="3" id="KW-1185">Reference proteome</keyword>
<sequence length="451" mass="51760">MVDESKLTPLNTRVDPTTLRYFMCYLCGDTYYIQSDYQRHIVDHQWASLAEQLYEEEIKNERMTQREKNRQRSVQEEPISRKASAQEIATEKIPSRRQSITKSKSGDTEKKTVKREKLSEMDLSKVKLENQKVGNSAKPMFIKKEPQMIISPVLFQEMVCLEKLLGNANFRIVPRRPQLSDHLSQNTEKKNKSEMAEKQDQLIEPDSGSSGVQEENSVVSATRKRHASTSVKSKLCSVKKEKLIDRELEMTEKSMSPAANQVPRASQSPSVQMPLPTILLDQPSPSSSSFNQIPPTDEVKESFVVADGLLTCKIKAEVASIMTALLEDVSMENSSQKLQCDKCSIDFPNKLSLINHNILSHNMNIDQVKMKYYADDRFIKETPLVDHPSCNKCNIRFSHPSRYYVHMFTMHREHFFTRKDTTRVHFSFVIQGMAVLYEDEFELFRDGALSG</sequence>
<evidence type="ECO:0000313" key="3">
    <source>
        <dbReference type="Proteomes" id="UP000887575"/>
    </source>
</evidence>
<evidence type="ECO:0000259" key="2">
    <source>
        <dbReference type="PROSITE" id="PS00028"/>
    </source>
</evidence>
<feature type="region of interest" description="Disordered" evidence="1">
    <location>
        <begin position="60"/>
        <end position="118"/>
    </location>
</feature>
<dbReference type="Proteomes" id="UP000887575">
    <property type="component" value="Unassembled WGS sequence"/>
</dbReference>
<feature type="compositionally biased region" description="Basic and acidic residues" evidence="1">
    <location>
        <begin position="187"/>
        <end position="201"/>
    </location>
</feature>
<feature type="domain" description="C2H2-type" evidence="2">
    <location>
        <begin position="390"/>
        <end position="411"/>
    </location>
</feature>
<dbReference type="PROSITE" id="PS00028">
    <property type="entry name" value="ZINC_FINGER_C2H2_1"/>
    <property type="match status" value="3"/>
</dbReference>
<organism evidence="3 4">
    <name type="scientific">Mesorhabditis belari</name>
    <dbReference type="NCBI Taxonomy" id="2138241"/>
    <lineage>
        <taxon>Eukaryota</taxon>
        <taxon>Metazoa</taxon>
        <taxon>Ecdysozoa</taxon>
        <taxon>Nematoda</taxon>
        <taxon>Chromadorea</taxon>
        <taxon>Rhabditida</taxon>
        <taxon>Rhabditina</taxon>
        <taxon>Rhabditomorpha</taxon>
        <taxon>Rhabditoidea</taxon>
        <taxon>Rhabditidae</taxon>
        <taxon>Mesorhabditinae</taxon>
        <taxon>Mesorhabditis</taxon>
    </lineage>
</organism>
<dbReference type="WBParaSite" id="MBELARI_LOCUS20807">
    <property type="protein sequence ID" value="MBELARI_LOCUS20807"/>
    <property type="gene ID" value="MBELARI_LOCUS20807"/>
</dbReference>
<feature type="compositionally biased region" description="Polar residues" evidence="1">
    <location>
        <begin position="207"/>
        <end position="220"/>
    </location>
</feature>
<evidence type="ECO:0000256" key="1">
    <source>
        <dbReference type="SAM" id="MobiDB-lite"/>
    </source>
</evidence>
<reference evidence="4" key="1">
    <citation type="submission" date="2024-02" db="UniProtKB">
        <authorList>
            <consortium name="WormBaseParasite"/>
        </authorList>
    </citation>
    <scope>IDENTIFICATION</scope>
</reference>
<proteinExistence type="predicted"/>
<feature type="compositionally biased region" description="Basic and acidic residues" evidence="1">
    <location>
        <begin position="104"/>
        <end position="118"/>
    </location>
</feature>
<feature type="region of interest" description="Disordered" evidence="1">
    <location>
        <begin position="181"/>
        <end position="225"/>
    </location>
</feature>